<dbReference type="RefSeq" id="WP_209266915.1">
    <property type="nucleotide sequence ID" value="NZ_JAFFZN010000021.1"/>
</dbReference>
<dbReference type="Proteomes" id="UP001518976">
    <property type="component" value="Unassembled WGS sequence"/>
</dbReference>
<dbReference type="Pfam" id="PF03364">
    <property type="entry name" value="Polyketide_cyc"/>
    <property type="match status" value="1"/>
</dbReference>
<keyword evidence="3" id="KW-1185">Reference proteome</keyword>
<dbReference type="SUPFAM" id="SSF55961">
    <property type="entry name" value="Bet v1-like"/>
    <property type="match status" value="1"/>
</dbReference>
<organism evidence="2 3">
    <name type="scientific">Streptomyces spirodelae</name>
    <dbReference type="NCBI Taxonomy" id="2812904"/>
    <lineage>
        <taxon>Bacteria</taxon>
        <taxon>Bacillati</taxon>
        <taxon>Actinomycetota</taxon>
        <taxon>Actinomycetes</taxon>
        <taxon>Kitasatosporales</taxon>
        <taxon>Streptomycetaceae</taxon>
        <taxon>Streptomyces</taxon>
    </lineage>
</organism>
<evidence type="ECO:0000313" key="3">
    <source>
        <dbReference type="Proteomes" id="UP001518976"/>
    </source>
</evidence>
<evidence type="ECO:0000313" key="2">
    <source>
        <dbReference type="EMBL" id="MBO8188111.1"/>
    </source>
</evidence>
<dbReference type="EMBL" id="JAFFZN010000021">
    <property type="protein sequence ID" value="MBO8188111.1"/>
    <property type="molecule type" value="Genomic_DNA"/>
</dbReference>
<reference evidence="2 3" key="1">
    <citation type="submission" date="2021-02" db="EMBL/GenBank/DDBJ databases">
        <title>Streptomyces spirodelae sp. nov., isolated from duckweed.</title>
        <authorList>
            <person name="Saimee Y."/>
            <person name="Duangmal K."/>
        </authorList>
    </citation>
    <scope>NUCLEOTIDE SEQUENCE [LARGE SCALE GENOMIC DNA]</scope>
    <source>
        <strain evidence="2 3">DW4-2</strain>
    </source>
</reference>
<feature type="domain" description="Coenzyme Q-binding protein COQ10 START" evidence="1">
    <location>
        <begin position="11"/>
        <end position="125"/>
    </location>
</feature>
<sequence>MAGHTDNSIVIDAPLDLVWDMTNDLKSWPNLFSEYAAVEVLEDNEGADGREIVFRLTMHPDEDGNVWSWVSKRVPDPVKRQVRAHRVETGPFEYMNIYWEYLPEGDGTRMRWVQDFHMKDVAPVTDDGMTAHLNRNTAVQMKLIKEKVEAAAKAAAAQ</sequence>
<proteinExistence type="predicted"/>
<evidence type="ECO:0000259" key="1">
    <source>
        <dbReference type="Pfam" id="PF03364"/>
    </source>
</evidence>
<name>A0ABS3WYA7_9ACTN</name>
<dbReference type="InterPro" id="IPR023393">
    <property type="entry name" value="START-like_dom_sf"/>
</dbReference>
<dbReference type="CDD" id="cd08860">
    <property type="entry name" value="TcmN_ARO-CYC_like"/>
    <property type="match status" value="1"/>
</dbReference>
<gene>
    <name evidence="2" type="ORF">JW592_21960</name>
</gene>
<dbReference type="Gene3D" id="3.30.530.20">
    <property type="match status" value="1"/>
</dbReference>
<protein>
    <submittedName>
        <fullName evidence="2">SRPBCC family protein</fullName>
    </submittedName>
</protein>
<dbReference type="InterPro" id="IPR005031">
    <property type="entry name" value="COQ10_START"/>
</dbReference>
<accession>A0ABS3WYA7</accession>
<comment type="caution">
    <text evidence="2">The sequence shown here is derived from an EMBL/GenBank/DDBJ whole genome shotgun (WGS) entry which is preliminary data.</text>
</comment>